<proteinExistence type="predicted"/>
<keyword evidence="1" id="KW-0472">Membrane</keyword>
<dbReference type="RefSeq" id="WP_353944304.1">
    <property type="nucleotide sequence ID" value="NZ_CP159534.1"/>
</dbReference>
<feature type="transmembrane region" description="Helical" evidence="1">
    <location>
        <begin position="69"/>
        <end position="86"/>
    </location>
</feature>
<evidence type="ECO:0008006" key="3">
    <source>
        <dbReference type="Google" id="ProtNLM"/>
    </source>
</evidence>
<keyword evidence="1" id="KW-1133">Transmembrane helix</keyword>
<feature type="transmembrane region" description="Helical" evidence="1">
    <location>
        <begin position="7"/>
        <end position="25"/>
    </location>
</feature>
<reference evidence="2" key="1">
    <citation type="submission" date="2024-06" db="EMBL/GenBank/DDBJ databases">
        <title>Streptomyces sp. strain HUAS MG91 genome sequences.</title>
        <authorList>
            <person name="Mo P."/>
        </authorList>
    </citation>
    <scope>NUCLEOTIDE SEQUENCE</scope>
    <source>
        <strain evidence="2">HUAS MG91</strain>
    </source>
</reference>
<sequence length="112" mass="11847">MNILRYVFLVFHLFGFAAILGGIFYQLRGKDPVTGGYMVTSAVVQLVTGAGLVWTRLSLDLPVSHAKMGVKLGLDVLVAVFALVGMGSRAAWAFYAVATVTAAAVIVAVAWT</sequence>
<keyword evidence="1" id="KW-0812">Transmembrane</keyword>
<dbReference type="KEGG" id="stac:ABII15_23725"/>
<dbReference type="AlphaFoldDB" id="A0AAU8IWV9"/>
<gene>
    <name evidence="2" type="ORF">ABII15_23725</name>
</gene>
<evidence type="ECO:0000256" key="1">
    <source>
        <dbReference type="SAM" id="Phobius"/>
    </source>
</evidence>
<organism evidence="2">
    <name type="scientific">Streptomyces tabacisoli</name>
    <dbReference type="NCBI Taxonomy" id="3156398"/>
    <lineage>
        <taxon>Bacteria</taxon>
        <taxon>Bacillati</taxon>
        <taxon>Actinomycetota</taxon>
        <taxon>Actinomycetes</taxon>
        <taxon>Kitasatosporales</taxon>
        <taxon>Streptomycetaceae</taxon>
        <taxon>Streptomyces</taxon>
    </lineage>
</organism>
<accession>A0AAU8IWV9</accession>
<protein>
    <recommendedName>
        <fullName evidence="3">Integral membrane protein</fullName>
    </recommendedName>
</protein>
<name>A0AAU8IWV9_9ACTN</name>
<evidence type="ECO:0000313" key="2">
    <source>
        <dbReference type="EMBL" id="XCJ72784.1"/>
    </source>
</evidence>
<feature type="transmembrane region" description="Helical" evidence="1">
    <location>
        <begin position="37"/>
        <end position="57"/>
    </location>
</feature>
<dbReference type="EMBL" id="CP159534">
    <property type="protein sequence ID" value="XCJ72784.1"/>
    <property type="molecule type" value="Genomic_DNA"/>
</dbReference>
<feature type="transmembrane region" description="Helical" evidence="1">
    <location>
        <begin position="92"/>
        <end position="111"/>
    </location>
</feature>